<sequence length="285" mass="33089">MAGTKYAYVKKFELPDPLLPETYIVVRLDGHGFHRLSQDHDFTKPNDERALQLMDHAARDIMNEFKEVVLAFGESDEYSFLFRKSAAVYNRRHAKILSTITSLFTSSYVFNWARYFPETRLLYPPSFDGRVILYPSSQEVRDYFSWRQADTHINNLYNTTFWALVQQGGETTTQAHATLRGTVSKTKHEILFSRFGINYNKVSERYRKGSIVVREESSEEQDVSLNDDQCTNRLTESDDGASGVKEGRMNQPKARDTRKIKTSISVLHCDIIGKEFWDTRPWLLE</sequence>
<accession>A0ACC1RJF5</accession>
<reference evidence="1" key="1">
    <citation type="submission" date="2022-07" db="EMBL/GenBank/DDBJ databases">
        <title>Genome Sequence of Phlebia brevispora.</title>
        <authorList>
            <person name="Buettner E."/>
        </authorList>
    </citation>
    <scope>NUCLEOTIDE SEQUENCE</scope>
    <source>
        <strain evidence="1">MPL23</strain>
    </source>
</reference>
<protein>
    <submittedName>
        <fullName evidence="1">Uncharacterized protein</fullName>
    </submittedName>
</protein>
<dbReference type="Proteomes" id="UP001148662">
    <property type="component" value="Unassembled WGS sequence"/>
</dbReference>
<proteinExistence type="predicted"/>
<evidence type="ECO:0000313" key="2">
    <source>
        <dbReference type="Proteomes" id="UP001148662"/>
    </source>
</evidence>
<gene>
    <name evidence="1" type="ORF">NM688_g9096</name>
</gene>
<comment type="caution">
    <text evidence="1">The sequence shown here is derived from an EMBL/GenBank/DDBJ whole genome shotgun (WGS) entry which is preliminary data.</text>
</comment>
<organism evidence="1 2">
    <name type="scientific">Phlebia brevispora</name>
    <dbReference type="NCBI Taxonomy" id="194682"/>
    <lineage>
        <taxon>Eukaryota</taxon>
        <taxon>Fungi</taxon>
        <taxon>Dikarya</taxon>
        <taxon>Basidiomycota</taxon>
        <taxon>Agaricomycotina</taxon>
        <taxon>Agaricomycetes</taxon>
        <taxon>Polyporales</taxon>
        <taxon>Meruliaceae</taxon>
        <taxon>Phlebia</taxon>
    </lineage>
</organism>
<dbReference type="EMBL" id="JANHOG010002692">
    <property type="protein sequence ID" value="KAJ3520886.1"/>
    <property type="molecule type" value="Genomic_DNA"/>
</dbReference>
<name>A0ACC1RJF5_9APHY</name>
<evidence type="ECO:0000313" key="1">
    <source>
        <dbReference type="EMBL" id="KAJ3520886.1"/>
    </source>
</evidence>
<keyword evidence="2" id="KW-1185">Reference proteome</keyword>